<dbReference type="Pfam" id="PF01810">
    <property type="entry name" value="LysE"/>
    <property type="match status" value="1"/>
</dbReference>
<dbReference type="AlphaFoldDB" id="A0AAX2AE55"/>
<dbReference type="GO" id="GO:0005886">
    <property type="term" value="C:plasma membrane"/>
    <property type="evidence" value="ECO:0007669"/>
    <property type="project" value="UniProtKB-SubCell"/>
</dbReference>
<reference evidence="8 10" key="1">
    <citation type="submission" date="2017-10" db="EMBL/GenBank/DDBJ databases">
        <title>Genomics of the genus Arcobacter.</title>
        <authorList>
            <person name="Perez-Cataluna A."/>
            <person name="Figueras M.J."/>
        </authorList>
    </citation>
    <scope>NUCLEOTIDE SEQUENCE [LARGE SCALE GENOMIC DNA]</scope>
    <source>
        <strain evidence="8 10">CECT 7835</strain>
    </source>
</reference>
<keyword evidence="5 6" id="KW-0472">Membrane</keyword>
<gene>
    <name evidence="7" type="ORF">ABIV_0909</name>
    <name evidence="8" type="ORF">CRV05_01325</name>
</gene>
<dbReference type="EMBL" id="CP031217">
    <property type="protein sequence ID" value="AXH11916.1"/>
    <property type="molecule type" value="Genomic_DNA"/>
</dbReference>
<reference evidence="7 9" key="2">
    <citation type="submission" date="2018-07" db="EMBL/GenBank/DDBJ databases">
        <title>Complete genome of the Arcobacter bivalviorum type strain LMG 26154.</title>
        <authorList>
            <person name="Miller W.G."/>
            <person name="Yee E."/>
            <person name="Bono J.L."/>
        </authorList>
    </citation>
    <scope>NUCLEOTIDE SEQUENCE [LARGE SCALE GENOMIC DNA]</scope>
    <source>
        <strain evidence="7 9">LMG 26154</strain>
    </source>
</reference>
<dbReference type="InterPro" id="IPR001123">
    <property type="entry name" value="LeuE-type"/>
</dbReference>
<evidence type="ECO:0000313" key="8">
    <source>
        <dbReference type="EMBL" id="RXK11036.1"/>
    </source>
</evidence>
<organism evidence="8 10">
    <name type="scientific">Halarcobacter bivalviorum</name>
    <dbReference type="NCBI Taxonomy" id="663364"/>
    <lineage>
        <taxon>Bacteria</taxon>
        <taxon>Pseudomonadati</taxon>
        <taxon>Campylobacterota</taxon>
        <taxon>Epsilonproteobacteria</taxon>
        <taxon>Campylobacterales</taxon>
        <taxon>Arcobacteraceae</taxon>
        <taxon>Halarcobacter</taxon>
    </lineage>
</organism>
<accession>A0AAX2AE55</accession>
<dbReference type="KEGG" id="hbv:ABIV_0909"/>
<dbReference type="GO" id="GO:0033228">
    <property type="term" value="P:cysteine export across plasma membrane"/>
    <property type="evidence" value="ECO:0007669"/>
    <property type="project" value="TreeGrafter"/>
</dbReference>
<protein>
    <submittedName>
        <fullName evidence="8">Lysine transporter LysE</fullName>
    </submittedName>
    <submittedName>
        <fullName evidence="7">Transporter, LysE family</fullName>
    </submittedName>
</protein>
<evidence type="ECO:0000256" key="1">
    <source>
        <dbReference type="ARBA" id="ARBA00004651"/>
    </source>
</evidence>
<feature type="transmembrane region" description="Helical" evidence="6">
    <location>
        <begin position="39"/>
        <end position="62"/>
    </location>
</feature>
<evidence type="ECO:0000313" key="7">
    <source>
        <dbReference type="EMBL" id="AXH11916.1"/>
    </source>
</evidence>
<evidence type="ECO:0000256" key="4">
    <source>
        <dbReference type="ARBA" id="ARBA00022989"/>
    </source>
</evidence>
<dbReference type="RefSeq" id="WP_114838772.1">
    <property type="nucleotide sequence ID" value="NZ_CP031217.1"/>
</dbReference>
<evidence type="ECO:0000256" key="2">
    <source>
        <dbReference type="ARBA" id="ARBA00022475"/>
    </source>
</evidence>
<evidence type="ECO:0000313" key="10">
    <source>
        <dbReference type="Proteomes" id="UP000289193"/>
    </source>
</evidence>
<dbReference type="Proteomes" id="UP000289193">
    <property type="component" value="Unassembled WGS sequence"/>
</dbReference>
<evidence type="ECO:0000256" key="5">
    <source>
        <dbReference type="ARBA" id="ARBA00023136"/>
    </source>
</evidence>
<dbReference type="GO" id="GO:0015171">
    <property type="term" value="F:amino acid transmembrane transporter activity"/>
    <property type="evidence" value="ECO:0007669"/>
    <property type="project" value="TreeGrafter"/>
</dbReference>
<evidence type="ECO:0000256" key="6">
    <source>
        <dbReference type="SAM" id="Phobius"/>
    </source>
</evidence>
<keyword evidence="10" id="KW-1185">Reference proteome</keyword>
<sequence>MSLFLTMCTFSLVMSITPGPVNLIIVNSGINNGLKKTFAFISGATIGFTLLLLLIGLGLNTFIAKQSSFFTYLSIGSSLFIIYIGYKIIKIKDNIDIYNNEEKTPYFYEGFLIQWLNPKAWIASISGVSLFSSSDFVFYSFILIYFFICYLSLIFWGYIGEKVSYLLKIREYLKYLNIIMGSLLILSAMYLFYIQFI</sequence>
<proteinExistence type="predicted"/>
<comment type="subcellular location">
    <subcellularLocation>
        <location evidence="1">Cell membrane</location>
        <topology evidence="1">Multi-pass membrane protein</topology>
    </subcellularLocation>
</comment>
<dbReference type="PANTHER" id="PTHR30086:SF20">
    <property type="entry name" value="ARGININE EXPORTER PROTEIN ARGO-RELATED"/>
    <property type="match status" value="1"/>
</dbReference>
<name>A0AAX2AE55_9BACT</name>
<feature type="transmembrane region" description="Helical" evidence="6">
    <location>
        <begin position="136"/>
        <end position="160"/>
    </location>
</feature>
<feature type="transmembrane region" description="Helical" evidence="6">
    <location>
        <begin position="69"/>
        <end position="89"/>
    </location>
</feature>
<dbReference type="PANTHER" id="PTHR30086">
    <property type="entry name" value="ARGININE EXPORTER PROTEIN ARGO"/>
    <property type="match status" value="1"/>
</dbReference>
<evidence type="ECO:0000256" key="3">
    <source>
        <dbReference type="ARBA" id="ARBA00022692"/>
    </source>
</evidence>
<keyword evidence="3 6" id="KW-0812">Transmembrane</keyword>
<keyword evidence="4 6" id="KW-1133">Transmembrane helix</keyword>
<keyword evidence="2" id="KW-1003">Cell membrane</keyword>
<feature type="transmembrane region" description="Helical" evidence="6">
    <location>
        <begin position="172"/>
        <end position="194"/>
    </location>
</feature>
<evidence type="ECO:0000313" key="9">
    <source>
        <dbReference type="Proteomes" id="UP000253850"/>
    </source>
</evidence>
<dbReference type="EMBL" id="PDKM01000001">
    <property type="protein sequence ID" value="RXK11036.1"/>
    <property type="molecule type" value="Genomic_DNA"/>
</dbReference>
<dbReference type="Proteomes" id="UP000253850">
    <property type="component" value="Chromosome"/>
</dbReference>